<feature type="signal peptide" evidence="1">
    <location>
        <begin position="1"/>
        <end position="20"/>
    </location>
</feature>
<feature type="chain" id="PRO_5012643189" evidence="1">
    <location>
        <begin position="21"/>
        <end position="186"/>
    </location>
</feature>
<protein>
    <submittedName>
        <fullName evidence="2">Uncharacterized protein</fullName>
    </submittedName>
</protein>
<gene>
    <name evidence="2" type="ORF">SAMN06295910_1265</name>
</gene>
<keyword evidence="3" id="KW-1185">Reference proteome</keyword>
<dbReference type="AlphaFoldDB" id="A0A1X7G6N6"/>
<dbReference type="OrthoDB" id="7187321at2"/>
<reference evidence="3" key="1">
    <citation type="submission" date="2017-04" db="EMBL/GenBank/DDBJ databases">
        <authorList>
            <person name="Varghese N."/>
            <person name="Submissions S."/>
        </authorList>
    </citation>
    <scope>NUCLEOTIDE SEQUENCE [LARGE SCALE GENOMIC DNA]</scope>
    <source>
        <strain evidence="3">Dd16</strain>
    </source>
</reference>
<sequence length="186" mass="19759">MKALRFLLLAGTAVASAAQAQDTRDVQQEIWFINGDVPPLCLLGELTNANGEFAMGVLSDSITGLLRRDLAAPSKRIAASFCNSPSQLSIEAEEMLPVDAGGTPREGFGRRVNFVATASGWTDQPASYDTSGPVIQPTAVRLQPQPREGDIIIDVSDFEMQGGSGIRPVASRRYQGTVTVTLAPTP</sequence>
<dbReference type="RefSeq" id="WP_085218022.1">
    <property type="nucleotide sequence ID" value="NZ_LT840185.1"/>
</dbReference>
<organism evidence="2 3">
    <name type="scientific">Allosphingosinicella indica</name>
    <dbReference type="NCBI Taxonomy" id="941907"/>
    <lineage>
        <taxon>Bacteria</taxon>
        <taxon>Pseudomonadati</taxon>
        <taxon>Pseudomonadota</taxon>
        <taxon>Alphaproteobacteria</taxon>
        <taxon>Sphingomonadales</taxon>
        <taxon>Sphingomonadaceae</taxon>
        <taxon>Allosphingosinicella</taxon>
    </lineage>
</organism>
<proteinExistence type="predicted"/>
<name>A0A1X7G6N6_9SPHN</name>
<evidence type="ECO:0000313" key="2">
    <source>
        <dbReference type="EMBL" id="SMF64955.1"/>
    </source>
</evidence>
<dbReference type="EMBL" id="LT840185">
    <property type="protein sequence ID" value="SMF64955.1"/>
    <property type="molecule type" value="Genomic_DNA"/>
</dbReference>
<evidence type="ECO:0000313" key="3">
    <source>
        <dbReference type="Proteomes" id="UP000192934"/>
    </source>
</evidence>
<dbReference type="STRING" id="941907.SAMN06295910_1265"/>
<dbReference type="Proteomes" id="UP000192934">
    <property type="component" value="Chromosome I"/>
</dbReference>
<evidence type="ECO:0000256" key="1">
    <source>
        <dbReference type="SAM" id="SignalP"/>
    </source>
</evidence>
<accession>A0A1X7G6N6</accession>
<keyword evidence="1" id="KW-0732">Signal</keyword>